<dbReference type="Gene3D" id="6.10.250.1450">
    <property type="match status" value="1"/>
</dbReference>
<name>A0A368VC75_9ACTN</name>
<dbReference type="Gene3D" id="3.40.50.11540">
    <property type="entry name" value="NADH-ubiquinone oxidoreductase 51kDa subunit"/>
    <property type="match status" value="1"/>
</dbReference>
<keyword evidence="5" id="KW-0411">Iron-sulfur</keyword>
<dbReference type="InterPro" id="IPR019575">
    <property type="entry name" value="Nuop51_4Fe4S-bd"/>
</dbReference>
<organism evidence="8 9">
    <name type="scientific">Halopolyspora algeriensis</name>
    <dbReference type="NCBI Taxonomy" id="1500506"/>
    <lineage>
        <taxon>Bacteria</taxon>
        <taxon>Bacillati</taxon>
        <taxon>Actinomycetota</taxon>
        <taxon>Actinomycetes</taxon>
        <taxon>Actinomycetes incertae sedis</taxon>
        <taxon>Halopolyspora</taxon>
    </lineage>
</organism>
<dbReference type="Pfam" id="PF01512">
    <property type="entry name" value="Complex1_51K"/>
    <property type="match status" value="1"/>
</dbReference>
<evidence type="ECO:0000256" key="5">
    <source>
        <dbReference type="ARBA" id="ARBA00023014"/>
    </source>
</evidence>
<sequence length="644" mass="67907">MDLHYLDATPTEAERAAVDALLGSPEGGNGLDPGTVHGHGDAHNGGHPNGSGPFPAHGAAHGNGSAHGNGTRDGRDMLLPALHAVHDRIGWISQGALNHICRQLSVPPADAYGVASFYALFALRPRPSRVLHVCTDLACKANGSSELCDRLEQSFGPAGTAVDGMTWQHSPCLGACERAPAALAFEAGDPARTQLLAPAGTDEIEESARSGPADADREPPARESVPQAGDPELRLLHRVGVVDPDSLDDYRAHGGYIALRNALRAGPAEVIKQVTDAKLMGRGGAAFPTGRKWDSTASQPVRPHYLVCNADESEPGTFKDRILMEGDPFSVIESMTIAGFATGCAKGYLYIRGEYPRATRRLANAIAQARERGFLGRSIMGHEGVDFDIEIRRGAGAYICGEETALFNSIEGYRGEPRSKPPLPVEEGLFGKPTVVNNVETLVNVPLILIEGGEAYARIGTERSTGTRLFCLSGTVARPGLYEVPFGTTLRELLDLAGGVPEERTLRAVLLGGAAGGFVRPGELDLPLTMEGAQEAGTTLGSGVVLVFDDTVNLPAMLLRIASFFRDESCGQCVPCRVGTVRQEEALQRMAGGKAPPDGDDLALLREVGQVMRDSSICGLGQTAWNAVESAIDRLGTLSKGGPA</sequence>
<evidence type="ECO:0000256" key="4">
    <source>
        <dbReference type="ARBA" id="ARBA00023004"/>
    </source>
</evidence>
<dbReference type="GO" id="GO:0046872">
    <property type="term" value="F:metal ion binding"/>
    <property type="evidence" value="ECO:0007669"/>
    <property type="project" value="UniProtKB-KW"/>
</dbReference>
<keyword evidence="2" id="KW-0004">4Fe-4S</keyword>
<dbReference type="GO" id="GO:0010181">
    <property type="term" value="F:FMN binding"/>
    <property type="evidence" value="ECO:0007669"/>
    <property type="project" value="InterPro"/>
</dbReference>
<comment type="similarity">
    <text evidence="1">Belongs to the complex I 51 kDa subunit family.</text>
</comment>
<keyword evidence="9" id="KW-1185">Reference proteome</keyword>
<dbReference type="InterPro" id="IPR019554">
    <property type="entry name" value="Soluble_ligand-bd"/>
</dbReference>
<dbReference type="InterPro" id="IPR037225">
    <property type="entry name" value="Nuo51_FMN-bd_sf"/>
</dbReference>
<dbReference type="OrthoDB" id="9805533at2"/>
<dbReference type="InterPro" id="IPR041921">
    <property type="entry name" value="NuoE_N"/>
</dbReference>
<protein>
    <submittedName>
        <fullName evidence="8">NAD-dependent formate dehydrogenase flavoprotein subunit</fullName>
    </submittedName>
</protein>
<dbReference type="AlphaFoldDB" id="A0A368VC75"/>
<dbReference type="Pfam" id="PF10531">
    <property type="entry name" value="SLBB"/>
    <property type="match status" value="1"/>
</dbReference>
<feature type="compositionally biased region" description="Low complexity" evidence="6">
    <location>
        <begin position="56"/>
        <end position="69"/>
    </location>
</feature>
<dbReference type="SUPFAM" id="SSF142019">
    <property type="entry name" value="Nqo1 FMN-binding domain-like"/>
    <property type="match status" value="1"/>
</dbReference>
<evidence type="ECO:0000256" key="2">
    <source>
        <dbReference type="ARBA" id="ARBA00022485"/>
    </source>
</evidence>
<evidence type="ECO:0000313" key="9">
    <source>
        <dbReference type="Proteomes" id="UP000253495"/>
    </source>
</evidence>
<dbReference type="InterPro" id="IPR001949">
    <property type="entry name" value="NADH-UbQ_OxRdtase_51kDa_CS"/>
</dbReference>
<dbReference type="SUPFAM" id="SSF52833">
    <property type="entry name" value="Thioredoxin-like"/>
    <property type="match status" value="1"/>
</dbReference>
<dbReference type="Pfam" id="PF10589">
    <property type="entry name" value="NADH_4Fe-4S"/>
    <property type="match status" value="1"/>
</dbReference>
<dbReference type="InterPro" id="IPR011538">
    <property type="entry name" value="Nuo51_FMN-bd"/>
</dbReference>
<dbReference type="Gene3D" id="1.20.1440.230">
    <property type="entry name" value="NADH-ubiquinone oxidoreductase 51kDa subunit, iron-sulphur binding domain"/>
    <property type="match status" value="1"/>
</dbReference>
<dbReference type="PANTHER" id="PTHR43578">
    <property type="entry name" value="NADH-QUINONE OXIDOREDUCTASE SUBUNIT F"/>
    <property type="match status" value="1"/>
</dbReference>
<dbReference type="SUPFAM" id="SSF140490">
    <property type="entry name" value="Nqo1C-terminal domain-like"/>
    <property type="match status" value="1"/>
</dbReference>
<dbReference type="PROSITE" id="PS00645">
    <property type="entry name" value="COMPLEX1_51K_2"/>
    <property type="match status" value="1"/>
</dbReference>
<dbReference type="GO" id="GO:0008137">
    <property type="term" value="F:NADH dehydrogenase (ubiquinone) activity"/>
    <property type="evidence" value="ECO:0007669"/>
    <property type="project" value="InterPro"/>
</dbReference>
<dbReference type="GO" id="GO:0051539">
    <property type="term" value="F:4 iron, 4 sulfur cluster binding"/>
    <property type="evidence" value="ECO:0007669"/>
    <property type="project" value="UniProtKB-KW"/>
</dbReference>
<keyword evidence="3" id="KW-0479">Metal-binding</keyword>
<proteinExistence type="inferred from homology"/>
<dbReference type="EMBL" id="QPJC01000020">
    <property type="protein sequence ID" value="RCW38789.1"/>
    <property type="molecule type" value="Genomic_DNA"/>
</dbReference>
<evidence type="ECO:0000256" key="1">
    <source>
        <dbReference type="ARBA" id="ARBA00007523"/>
    </source>
</evidence>
<dbReference type="Pfam" id="PF01257">
    <property type="entry name" value="2Fe-2S_thioredx"/>
    <property type="match status" value="1"/>
</dbReference>
<keyword evidence="4" id="KW-0408">Iron</keyword>
<dbReference type="Proteomes" id="UP000253495">
    <property type="component" value="Unassembled WGS sequence"/>
</dbReference>
<dbReference type="SUPFAM" id="SSF142984">
    <property type="entry name" value="Nqo1 middle domain-like"/>
    <property type="match status" value="1"/>
</dbReference>
<evidence type="ECO:0000256" key="6">
    <source>
        <dbReference type="SAM" id="MobiDB-lite"/>
    </source>
</evidence>
<evidence type="ECO:0000313" key="8">
    <source>
        <dbReference type="EMBL" id="RCW38789.1"/>
    </source>
</evidence>
<accession>A0A368VC75</accession>
<dbReference type="FunFam" id="3.40.50.11540:FF:000001">
    <property type="entry name" value="NADH dehydrogenase [ubiquinone] flavoprotein 1, mitochondrial"/>
    <property type="match status" value="1"/>
</dbReference>
<evidence type="ECO:0000256" key="3">
    <source>
        <dbReference type="ARBA" id="ARBA00022723"/>
    </source>
</evidence>
<dbReference type="InterPro" id="IPR036249">
    <property type="entry name" value="Thioredoxin-like_sf"/>
</dbReference>
<dbReference type="PANTHER" id="PTHR43578:SF3">
    <property type="entry name" value="NADH-QUINONE OXIDOREDUCTASE SUBUNIT F"/>
    <property type="match status" value="1"/>
</dbReference>
<feature type="region of interest" description="Disordered" evidence="6">
    <location>
        <begin position="22"/>
        <end position="72"/>
    </location>
</feature>
<feature type="region of interest" description="Disordered" evidence="6">
    <location>
        <begin position="202"/>
        <end position="232"/>
    </location>
</feature>
<dbReference type="RefSeq" id="WP_114454994.1">
    <property type="nucleotide sequence ID" value="NZ_QPJC01000020.1"/>
</dbReference>
<gene>
    <name evidence="8" type="ORF">DFQ14_12036</name>
</gene>
<dbReference type="InterPro" id="IPR037207">
    <property type="entry name" value="Nuop51_4Fe4S-bd_sf"/>
</dbReference>
<dbReference type="Gene3D" id="1.10.10.1590">
    <property type="entry name" value="NADH-quinone oxidoreductase subunit E"/>
    <property type="match status" value="1"/>
</dbReference>
<comment type="caution">
    <text evidence="8">The sequence shown here is derived from an EMBL/GenBank/DDBJ whole genome shotgun (WGS) entry which is preliminary data.</text>
</comment>
<dbReference type="InterPro" id="IPR042128">
    <property type="entry name" value="NuoE_dom"/>
</dbReference>
<dbReference type="SMART" id="SM00928">
    <property type="entry name" value="NADH_4Fe-4S"/>
    <property type="match status" value="1"/>
</dbReference>
<dbReference type="Gene3D" id="3.10.20.600">
    <property type="match status" value="1"/>
</dbReference>
<dbReference type="Gene3D" id="3.40.30.10">
    <property type="entry name" value="Glutaredoxin"/>
    <property type="match status" value="1"/>
</dbReference>
<feature type="domain" description="NADH-ubiquinone oxidoreductase 51kDa subunit iron-sulphur binding" evidence="7">
    <location>
        <begin position="555"/>
        <end position="600"/>
    </location>
</feature>
<evidence type="ECO:0000259" key="7">
    <source>
        <dbReference type="SMART" id="SM00928"/>
    </source>
</evidence>
<dbReference type="CDD" id="cd03064">
    <property type="entry name" value="TRX_Fd_NuoE"/>
    <property type="match status" value="1"/>
</dbReference>
<reference evidence="8 9" key="1">
    <citation type="submission" date="2018-07" db="EMBL/GenBank/DDBJ databases">
        <title>Genomic Encyclopedia of Type Strains, Phase III (KMG-III): the genomes of soil and plant-associated and newly described type strains.</title>
        <authorList>
            <person name="Whitman W."/>
        </authorList>
    </citation>
    <scope>NUCLEOTIDE SEQUENCE [LARGE SCALE GENOMIC DNA]</scope>
    <source>
        <strain evidence="8 9">CECT 8575</strain>
    </source>
</reference>